<evidence type="ECO:0000313" key="4">
    <source>
        <dbReference type="EMBL" id="MFC3862729.1"/>
    </source>
</evidence>
<dbReference type="InterPro" id="IPR005913">
    <property type="entry name" value="dTDP_dehydrorham_reduct"/>
</dbReference>
<gene>
    <name evidence="4" type="ORF">ACFOPQ_18340</name>
</gene>
<dbReference type="EMBL" id="JBHRZF010000212">
    <property type="protein sequence ID" value="MFC3862729.1"/>
    <property type="molecule type" value="Genomic_DNA"/>
</dbReference>
<comment type="pathway">
    <text evidence="2">Carbohydrate biosynthesis; dTDP-L-rhamnose biosynthesis.</text>
</comment>
<name>A0ABV8AB58_9DEIO</name>
<dbReference type="PANTHER" id="PTHR10491:SF4">
    <property type="entry name" value="METHIONINE ADENOSYLTRANSFERASE 2 SUBUNIT BETA"/>
    <property type="match status" value="1"/>
</dbReference>
<organism evidence="4 5">
    <name type="scientific">Deinococcus antarcticus</name>
    <dbReference type="NCBI Taxonomy" id="1298767"/>
    <lineage>
        <taxon>Bacteria</taxon>
        <taxon>Thermotogati</taxon>
        <taxon>Deinococcota</taxon>
        <taxon>Deinococci</taxon>
        <taxon>Deinococcales</taxon>
        <taxon>Deinococcaceae</taxon>
        <taxon>Deinococcus</taxon>
    </lineage>
</organism>
<evidence type="ECO:0000313" key="5">
    <source>
        <dbReference type="Proteomes" id="UP001595748"/>
    </source>
</evidence>
<dbReference type="Proteomes" id="UP001595748">
    <property type="component" value="Unassembled WGS sequence"/>
</dbReference>
<dbReference type="InterPro" id="IPR036291">
    <property type="entry name" value="NAD(P)-bd_dom_sf"/>
</dbReference>
<dbReference type="PANTHER" id="PTHR10491">
    <property type="entry name" value="DTDP-4-DEHYDRORHAMNOSE REDUCTASE"/>
    <property type="match status" value="1"/>
</dbReference>
<protein>
    <recommendedName>
        <fullName evidence="2">dTDP-4-dehydrorhamnose reductase</fullName>
        <ecNumber evidence="2">1.1.1.133</ecNumber>
    </recommendedName>
</protein>
<keyword evidence="2" id="KW-0560">Oxidoreductase</keyword>
<dbReference type="Gene3D" id="3.40.50.720">
    <property type="entry name" value="NAD(P)-binding Rossmann-like Domain"/>
    <property type="match status" value="1"/>
</dbReference>
<keyword evidence="5" id="KW-1185">Reference proteome</keyword>
<dbReference type="EC" id="1.1.1.133" evidence="2"/>
<keyword evidence="2" id="KW-0521">NADP</keyword>
<comment type="caution">
    <text evidence="4">The sequence shown here is derived from an EMBL/GenBank/DDBJ whole genome shotgun (WGS) entry which is preliminary data.</text>
</comment>
<evidence type="ECO:0000256" key="1">
    <source>
        <dbReference type="ARBA" id="ARBA00010944"/>
    </source>
</evidence>
<proteinExistence type="inferred from homology"/>
<dbReference type="Pfam" id="PF04321">
    <property type="entry name" value="RmlD_sub_bind"/>
    <property type="match status" value="1"/>
</dbReference>
<sequence>MKTHLPNILMTGGNGRLGSELRALLPQIVAPGSQELDVTDAPQVQEVLERVRPKLIVHAAAYTNVSKAEQEREACWQINVVGTRNMAQAANRIGAKLLHISTDYVFSGNEGNYREEDTPGPVVNYYSLSKLLAEEAARAAQRHLIVRTSFRPREFQYPVAFSDVYTSQDYVDIIAPLLAEVITHALDIQDEVLHVVTERKSVYDLARRRNSEVQEGRRAEANVVLPGDVSLNTERWQHLRAKWRQSE</sequence>
<evidence type="ECO:0000259" key="3">
    <source>
        <dbReference type="Pfam" id="PF04321"/>
    </source>
</evidence>
<comment type="similarity">
    <text evidence="1 2">Belongs to the dTDP-4-dehydrorhamnose reductase family.</text>
</comment>
<comment type="function">
    <text evidence="2">Catalyzes the reduction of dTDP-6-deoxy-L-lyxo-4-hexulose to yield dTDP-L-rhamnose.</text>
</comment>
<evidence type="ECO:0000256" key="2">
    <source>
        <dbReference type="RuleBase" id="RU364082"/>
    </source>
</evidence>
<feature type="domain" description="RmlD-like substrate binding" evidence="3">
    <location>
        <begin position="7"/>
        <end position="150"/>
    </location>
</feature>
<accession>A0ABV8AB58</accession>
<dbReference type="SUPFAM" id="SSF51735">
    <property type="entry name" value="NAD(P)-binding Rossmann-fold domains"/>
    <property type="match status" value="1"/>
</dbReference>
<dbReference type="RefSeq" id="WP_380080669.1">
    <property type="nucleotide sequence ID" value="NZ_JBHRZF010000212.1"/>
</dbReference>
<reference evidence="5" key="1">
    <citation type="journal article" date="2019" name="Int. J. Syst. Evol. Microbiol.">
        <title>The Global Catalogue of Microorganisms (GCM) 10K type strain sequencing project: providing services to taxonomists for standard genome sequencing and annotation.</title>
        <authorList>
            <consortium name="The Broad Institute Genomics Platform"/>
            <consortium name="The Broad Institute Genome Sequencing Center for Infectious Disease"/>
            <person name="Wu L."/>
            <person name="Ma J."/>
        </authorList>
    </citation>
    <scope>NUCLEOTIDE SEQUENCE [LARGE SCALE GENOMIC DNA]</scope>
    <source>
        <strain evidence="5">CCTCC AB 2013263</strain>
    </source>
</reference>
<dbReference type="InterPro" id="IPR029903">
    <property type="entry name" value="RmlD-like-bd"/>
</dbReference>